<dbReference type="Pfam" id="PF07238">
    <property type="entry name" value="PilZ"/>
    <property type="match status" value="1"/>
</dbReference>
<dbReference type="AlphaFoldDB" id="A0A7V8NW68"/>
<feature type="domain" description="PilZ" evidence="1">
    <location>
        <begin position="22"/>
        <end position="104"/>
    </location>
</feature>
<dbReference type="Proteomes" id="UP000567293">
    <property type="component" value="Unassembled WGS sequence"/>
</dbReference>
<dbReference type="EMBL" id="JACDQQ010002608">
    <property type="protein sequence ID" value="MBA0088644.1"/>
    <property type="molecule type" value="Genomic_DNA"/>
</dbReference>
<proteinExistence type="predicted"/>
<reference evidence="2" key="1">
    <citation type="submission" date="2020-06" db="EMBL/GenBank/DDBJ databases">
        <title>Legume-microbial interactions unlock mineral nutrients during tropical forest succession.</title>
        <authorList>
            <person name="Epihov D.Z."/>
        </authorList>
    </citation>
    <scope>NUCLEOTIDE SEQUENCE [LARGE SCALE GENOMIC DNA]</scope>
    <source>
        <strain evidence="2">Pan2503</strain>
    </source>
</reference>
<accession>A0A7V8NW68</accession>
<organism evidence="2 3">
    <name type="scientific">Candidatus Acidiferrum panamense</name>
    <dbReference type="NCBI Taxonomy" id="2741543"/>
    <lineage>
        <taxon>Bacteria</taxon>
        <taxon>Pseudomonadati</taxon>
        <taxon>Acidobacteriota</taxon>
        <taxon>Terriglobia</taxon>
        <taxon>Candidatus Acidiferrales</taxon>
        <taxon>Candidatus Acidiferrum</taxon>
    </lineage>
</organism>
<dbReference type="InterPro" id="IPR009875">
    <property type="entry name" value="PilZ_domain"/>
</dbReference>
<evidence type="ECO:0000259" key="1">
    <source>
        <dbReference type="Pfam" id="PF07238"/>
    </source>
</evidence>
<keyword evidence="3" id="KW-1185">Reference proteome</keyword>
<sequence>MSTNIVSSTVASALRDRWERLRSHKRIISRIKLLVEWDQGGAKETANAVTVDVSHSGCMAVVGADLPLHRRVRLIHPETGRKAEAEVVWRSHEAWDAGFELLKPDATFWNLK</sequence>
<comment type="caution">
    <text evidence="2">The sequence shown here is derived from an EMBL/GenBank/DDBJ whole genome shotgun (WGS) entry which is preliminary data.</text>
</comment>
<evidence type="ECO:0000313" key="2">
    <source>
        <dbReference type="EMBL" id="MBA0088644.1"/>
    </source>
</evidence>
<name>A0A7V8NW68_9BACT</name>
<gene>
    <name evidence="2" type="ORF">HRJ53_26955</name>
</gene>
<protein>
    <submittedName>
        <fullName evidence="2">PilZ domain-containing protein</fullName>
    </submittedName>
</protein>
<evidence type="ECO:0000313" key="3">
    <source>
        <dbReference type="Proteomes" id="UP000567293"/>
    </source>
</evidence>
<dbReference type="GO" id="GO:0035438">
    <property type="term" value="F:cyclic-di-GMP binding"/>
    <property type="evidence" value="ECO:0007669"/>
    <property type="project" value="InterPro"/>
</dbReference>